<evidence type="ECO:0000259" key="4">
    <source>
        <dbReference type="Pfam" id="PF13193"/>
    </source>
</evidence>
<feature type="domain" description="AMP-dependent synthetase/ligase" evidence="3">
    <location>
        <begin position="32"/>
        <end position="204"/>
    </location>
</feature>
<dbReference type="PROSITE" id="PS00455">
    <property type="entry name" value="AMP_BINDING"/>
    <property type="match status" value="1"/>
</dbReference>
<evidence type="ECO:0000256" key="1">
    <source>
        <dbReference type="ARBA" id="ARBA00006432"/>
    </source>
</evidence>
<dbReference type="Pfam" id="PF13193">
    <property type="entry name" value="AMP-binding_C"/>
    <property type="match status" value="1"/>
</dbReference>
<dbReference type="RefSeq" id="WP_377467245.1">
    <property type="nucleotide sequence ID" value="NZ_JBHUOP010000005.1"/>
</dbReference>
<protein>
    <submittedName>
        <fullName evidence="5">AMP-binding protein</fullName>
    </submittedName>
</protein>
<dbReference type="InterPro" id="IPR025110">
    <property type="entry name" value="AMP-bd_C"/>
</dbReference>
<dbReference type="InterPro" id="IPR000873">
    <property type="entry name" value="AMP-dep_synth/lig_dom"/>
</dbReference>
<comment type="caution">
    <text evidence="5">The sequence shown here is derived from an EMBL/GenBank/DDBJ whole genome shotgun (WGS) entry which is preliminary data.</text>
</comment>
<keyword evidence="2" id="KW-0436">Ligase</keyword>
<dbReference type="InterPro" id="IPR045851">
    <property type="entry name" value="AMP-bd_C_sf"/>
</dbReference>
<dbReference type="PANTHER" id="PTHR43201">
    <property type="entry name" value="ACYL-COA SYNTHETASE"/>
    <property type="match status" value="1"/>
</dbReference>
<organism evidence="5 6">
    <name type="scientific">Populibacterium corticicola</name>
    <dbReference type="NCBI Taxonomy" id="1812826"/>
    <lineage>
        <taxon>Bacteria</taxon>
        <taxon>Bacillati</taxon>
        <taxon>Actinomycetota</taxon>
        <taxon>Actinomycetes</taxon>
        <taxon>Micrococcales</taxon>
        <taxon>Jonesiaceae</taxon>
        <taxon>Populibacterium</taxon>
    </lineage>
</organism>
<dbReference type="EMBL" id="JBHUOP010000005">
    <property type="protein sequence ID" value="MFD2841299.1"/>
    <property type="molecule type" value="Genomic_DNA"/>
</dbReference>
<comment type="similarity">
    <text evidence="1">Belongs to the ATP-dependent AMP-binding enzyme family.</text>
</comment>
<name>A0ABW5XKC3_9MICO</name>
<dbReference type="Gene3D" id="3.30.300.30">
    <property type="match status" value="1"/>
</dbReference>
<dbReference type="InterPro" id="IPR042099">
    <property type="entry name" value="ANL_N_sf"/>
</dbReference>
<dbReference type="Gene3D" id="3.40.50.12780">
    <property type="entry name" value="N-terminal domain of ligase-like"/>
    <property type="match status" value="1"/>
</dbReference>
<feature type="domain" description="AMP-binding enzyme C-terminal" evidence="4">
    <location>
        <begin position="307"/>
        <end position="381"/>
    </location>
</feature>
<reference evidence="6" key="1">
    <citation type="journal article" date="2019" name="Int. J. Syst. Evol. Microbiol.">
        <title>The Global Catalogue of Microorganisms (GCM) 10K type strain sequencing project: providing services to taxonomists for standard genome sequencing and annotation.</title>
        <authorList>
            <consortium name="The Broad Institute Genomics Platform"/>
            <consortium name="The Broad Institute Genome Sequencing Center for Infectious Disease"/>
            <person name="Wu L."/>
            <person name="Ma J."/>
        </authorList>
    </citation>
    <scope>NUCLEOTIDE SEQUENCE [LARGE SCALE GENOMIC DNA]</scope>
    <source>
        <strain evidence="6">KCTC 33576</strain>
    </source>
</reference>
<dbReference type="Pfam" id="PF00501">
    <property type="entry name" value="AMP-binding"/>
    <property type="match status" value="1"/>
</dbReference>
<evidence type="ECO:0000313" key="6">
    <source>
        <dbReference type="Proteomes" id="UP001597391"/>
    </source>
</evidence>
<dbReference type="SUPFAM" id="SSF56801">
    <property type="entry name" value="Acetyl-CoA synthetase-like"/>
    <property type="match status" value="1"/>
</dbReference>
<dbReference type="PANTHER" id="PTHR43201:SF5">
    <property type="entry name" value="MEDIUM-CHAIN ACYL-COA LIGASE ACSF2, MITOCHONDRIAL"/>
    <property type="match status" value="1"/>
</dbReference>
<accession>A0ABW5XKC3</accession>
<evidence type="ECO:0000256" key="2">
    <source>
        <dbReference type="ARBA" id="ARBA00022598"/>
    </source>
</evidence>
<keyword evidence="6" id="KW-1185">Reference proteome</keyword>
<proteinExistence type="inferred from homology"/>
<dbReference type="Proteomes" id="UP001597391">
    <property type="component" value="Unassembled WGS sequence"/>
</dbReference>
<evidence type="ECO:0000259" key="3">
    <source>
        <dbReference type="Pfam" id="PF00501"/>
    </source>
</evidence>
<dbReference type="InterPro" id="IPR020845">
    <property type="entry name" value="AMP-binding_CS"/>
</dbReference>
<gene>
    <name evidence="5" type="ORF">ACFSYH_12070</name>
</gene>
<sequence length="405" mass="42427">MSDAPFSANCLTTPTPYSLEAVKSILASAGHVVIHTSGSTGAPKAVLLSASALMASAASADRALDGPGQWLLALPTDHIAGVNVLARSVLAGTHPVTLDRSVPFSASGFLLATSRLVHPTRYVSLVPTQLHRLISPETFVRDSRTSGAVQDEALNALQGYAAVLVGGAAIPAPLLDRARVAGINIVTTYGMSETAGGCVYNGSPLDIAQVHIDSADRIWLSGPMLADGYISDTELENLPAFPSSNLPCTTAHVLREDPAFITDESGVRWHRTNDLGHLDPASGTLTILGRADDVILSGGLNIVPSRIESALTDRYGIGQACVVGVPDPHWGHKVVAVVTQSGADLAPLDQIRGELTATLGRGYGPRAFLTVDQLPLTDSGKPDRRQVERIAQAMTANQPARSLRK</sequence>
<evidence type="ECO:0000313" key="5">
    <source>
        <dbReference type="EMBL" id="MFD2841299.1"/>
    </source>
</evidence>